<evidence type="ECO:0000313" key="1">
    <source>
        <dbReference type="EMBL" id="KAI5681770.1"/>
    </source>
</evidence>
<gene>
    <name evidence="1" type="ORF">M9H77_02998</name>
</gene>
<name>A0ACC0C9Z2_CATRO</name>
<comment type="caution">
    <text evidence="1">The sequence shown here is derived from an EMBL/GenBank/DDBJ whole genome shotgun (WGS) entry which is preliminary data.</text>
</comment>
<proteinExistence type="predicted"/>
<protein>
    <submittedName>
        <fullName evidence="1">Uncharacterized protein</fullName>
    </submittedName>
</protein>
<keyword evidence="2" id="KW-1185">Reference proteome</keyword>
<reference evidence="2" key="1">
    <citation type="journal article" date="2023" name="Nat. Plants">
        <title>Single-cell RNA sequencing provides a high-resolution roadmap for understanding the multicellular compartmentation of specialized metabolism.</title>
        <authorList>
            <person name="Sun S."/>
            <person name="Shen X."/>
            <person name="Li Y."/>
            <person name="Li Y."/>
            <person name="Wang S."/>
            <person name="Li R."/>
            <person name="Zhang H."/>
            <person name="Shen G."/>
            <person name="Guo B."/>
            <person name="Wei J."/>
            <person name="Xu J."/>
            <person name="St-Pierre B."/>
            <person name="Chen S."/>
            <person name="Sun C."/>
        </authorList>
    </citation>
    <scope>NUCLEOTIDE SEQUENCE [LARGE SCALE GENOMIC DNA]</scope>
</reference>
<sequence length="471" mass="52649">MVPLEEGRRPQRLWPNQSMWAPHHALRWGGRLVENQEGLETKVGPKTDLFIAERHADTLLSRSRPSGRVGGSIGGIRASRFIARLELLDFRQAIGVNCLTLMSTIRFVEREPIPIINLKDKETVEGLVVQRVEPGLSIKKDPSETESDVRMLPEPEGVAPVDTEGMDTLAAGGSPIEPASSWSLGPEVLVADTPRRSRLGVGFSNMSDSRPSNLADEAMSENSQRSRPEPIRENTPRPEQATHTIIENFMIRMTELLETSMTTRRNERVWATGADKALERFLKFQPPEFYEEVKQEIKAELFLEQLNDIYDTLKVELQRALAPLPPMGFASLVEAVTRTEIADQAVTQRKAVIGSRPGQGPWKSEDSKRPSGHVRDQCLEMQRVPSETSRRTGRPPAMRGAIQEKSDKPQVKAKVYTLDGLPVDTKVEVVEATYDFLRAWDNLRKSNGRTSKGIAVTDWTQPKIPIEGVGL</sequence>
<dbReference type="EMBL" id="CM044701">
    <property type="protein sequence ID" value="KAI5681770.1"/>
    <property type="molecule type" value="Genomic_DNA"/>
</dbReference>
<accession>A0ACC0C9Z2</accession>
<dbReference type="Proteomes" id="UP001060085">
    <property type="component" value="Linkage Group LG01"/>
</dbReference>
<evidence type="ECO:0000313" key="2">
    <source>
        <dbReference type="Proteomes" id="UP001060085"/>
    </source>
</evidence>
<organism evidence="1 2">
    <name type="scientific">Catharanthus roseus</name>
    <name type="common">Madagascar periwinkle</name>
    <name type="synonym">Vinca rosea</name>
    <dbReference type="NCBI Taxonomy" id="4058"/>
    <lineage>
        <taxon>Eukaryota</taxon>
        <taxon>Viridiplantae</taxon>
        <taxon>Streptophyta</taxon>
        <taxon>Embryophyta</taxon>
        <taxon>Tracheophyta</taxon>
        <taxon>Spermatophyta</taxon>
        <taxon>Magnoliopsida</taxon>
        <taxon>eudicotyledons</taxon>
        <taxon>Gunneridae</taxon>
        <taxon>Pentapetalae</taxon>
        <taxon>asterids</taxon>
        <taxon>lamiids</taxon>
        <taxon>Gentianales</taxon>
        <taxon>Apocynaceae</taxon>
        <taxon>Rauvolfioideae</taxon>
        <taxon>Vinceae</taxon>
        <taxon>Catharanthinae</taxon>
        <taxon>Catharanthus</taxon>
    </lineage>
</organism>